<evidence type="ECO:0000313" key="2">
    <source>
        <dbReference type="EMBL" id="GEU67212.1"/>
    </source>
</evidence>
<keyword evidence="2" id="KW-0808">Transferase</keyword>
<gene>
    <name evidence="2" type="ORF">Tci_039190</name>
</gene>
<dbReference type="InterPro" id="IPR000477">
    <property type="entry name" value="RT_dom"/>
</dbReference>
<reference evidence="2" key="1">
    <citation type="journal article" date="2019" name="Sci. Rep.">
        <title>Draft genome of Tanacetum cinerariifolium, the natural source of mosquito coil.</title>
        <authorList>
            <person name="Yamashiro T."/>
            <person name="Shiraishi A."/>
            <person name="Satake H."/>
            <person name="Nakayama K."/>
        </authorList>
    </citation>
    <scope>NUCLEOTIDE SEQUENCE</scope>
</reference>
<dbReference type="SUPFAM" id="SSF56672">
    <property type="entry name" value="DNA/RNA polymerases"/>
    <property type="match status" value="1"/>
</dbReference>
<evidence type="ECO:0000259" key="1">
    <source>
        <dbReference type="PROSITE" id="PS50878"/>
    </source>
</evidence>
<feature type="domain" description="Reverse transcriptase" evidence="1">
    <location>
        <begin position="1"/>
        <end position="189"/>
    </location>
</feature>
<dbReference type="AlphaFoldDB" id="A0A6L2M3N7"/>
<dbReference type="PANTHER" id="PTHR31635">
    <property type="entry name" value="REVERSE TRANSCRIPTASE DOMAIN-CONTAINING PROTEIN-RELATED"/>
    <property type="match status" value="1"/>
</dbReference>
<sequence length="189" mass="21937">MVLDDFVNEIQSAFVADRQILDGPSNLNELVQWCKKKKKQAMIFKVDFEKAYDSVRWDFVDDILKKFGFGEKWCKWIQSCLRSSRGSVIVNGSHTKEFQFHKGLKQGDPLFPFLFILVMESLHVSFQRVVGACLFKGIKVASSLHISHLFYADDAIFMGQWNQSNIDTITRVLEVFHRCFGSSYQHEQK</sequence>
<dbReference type="PROSITE" id="PS50878">
    <property type="entry name" value="RT_POL"/>
    <property type="match status" value="1"/>
</dbReference>
<organism evidence="2">
    <name type="scientific">Tanacetum cinerariifolium</name>
    <name type="common">Dalmatian daisy</name>
    <name type="synonym">Chrysanthemum cinerariifolium</name>
    <dbReference type="NCBI Taxonomy" id="118510"/>
    <lineage>
        <taxon>Eukaryota</taxon>
        <taxon>Viridiplantae</taxon>
        <taxon>Streptophyta</taxon>
        <taxon>Embryophyta</taxon>
        <taxon>Tracheophyta</taxon>
        <taxon>Spermatophyta</taxon>
        <taxon>Magnoliopsida</taxon>
        <taxon>eudicotyledons</taxon>
        <taxon>Gunneridae</taxon>
        <taxon>Pentapetalae</taxon>
        <taxon>asterids</taxon>
        <taxon>campanulids</taxon>
        <taxon>Asterales</taxon>
        <taxon>Asteraceae</taxon>
        <taxon>Asteroideae</taxon>
        <taxon>Anthemideae</taxon>
        <taxon>Anthemidinae</taxon>
        <taxon>Tanacetum</taxon>
    </lineage>
</organism>
<accession>A0A6L2M3N7</accession>
<proteinExistence type="predicted"/>
<comment type="caution">
    <text evidence="2">The sequence shown here is derived from an EMBL/GenBank/DDBJ whole genome shotgun (WGS) entry which is preliminary data.</text>
</comment>
<name>A0A6L2M3N7_TANCI</name>
<dbReference type="PANTHER" id="PTHR31635:SF196">
    <property type="entry name" value="REVERSE TRANSCRIPTASE DOMAIN-CONTAINING PROTEIN-RELATED"/>
    <property type="match status" value="1"/>
</dbReference>
<keyword evidence="2" id="KW-0548">Nucleotidyltransferase</keyword>
<dbReference type="InterPro" id="IPR043502">
    <property type="entry name" value="DNA/RNA_pol_sf"/>
</dbReference>
<dbReference type="EMBL" id="BKCJ010005523">
    <property type="protein sequence ID" value="GEU67212.1"/>
    <property type="molecule type" value="Genomic_DNA"/>
</dbReference>
<dbReference type="Pfam" id="PF00078">
    <property type="entry name" value="RVT_1"/>
    <property type="match status" value="1"/>
</dbReference>
<keyword evidence="2" id="KW-0695">RNA-directed DNA polymerase</keyword>
<dbReference type="GO" id="GO:0003964">
    <property type="term" value="F:RNA-directed DNA polymerase activity"/>
    <property type="evidence" value="ECO:0007669"/>
    <property type="project" value="UniProtKB-KW"/>
</dbReference>
<protein>
    <submittedName>
        <fullName evidence="2">RNA-directed DNA polymerase, eukaryota, reverse transcriptase zinc-binding domain protein</fullName>
    </submittedName>
</protein>